<dbReference type="GO" id="GO:0031640">
    <property type="term" value="P:killing of cells of another organism"/>
    <property type="evidence" value="ECO:0007669"/>
    <property type="project" value="UniProtKB-KW"/>
</dbReference>
<dbReference type="PROSITE" id="PS51782">
    <property type="entry name" value="LYSM"/>
    <property type="match status" value="2"/>
</dbReference>
<evidence type="ECO:0000256" key="3">
    <source>
        <dbReference type="ARBA" id="ARBA00022801"/>
    </source>
</evidence>
<name>A0A5M6CT63_9BACT</name>
<feature type="region of interest" description="Disordered" evidence="5">
    <location>
        <begin position="460"/>
        <end position="501"/>
    </location>
</feature>
<dbReference type="RefSeq" id="WP_150031728.1">
    <property type="nucleotide sequence ID" value="NZ_VWSH01000001.1"/>
</dbReference>
<comment type="caution">
    <text evidence="7">The sequence shown here is derived from an EMBL/GenBank/DDBJ whole genome shotgun (WGS) entry which is preliminary data.</text>
</comment>
<feature type="domain" description="LysM" evidence="6">
    <location>
        <begin position="306"/>
        <end position="350"/>
    </location>
</feature>
<evidence type="ECO:0000259" key="6">
    <source>
        <dbReference type="PROSITE" id="PS51782"/>
    </source>
</evidence>
<dbReference type="GO" id="GO:0004040">
    <property type="term" value="F:amidase activity"/>
    <property type="evidence" value="ECO:0007669"/>
    <property type="project" value="InterPro"/>
</dbReference>
<dbReference type="Gene3D" id="3.10.350.10">
    <property type="entry name" value="LysM domain"/>
    <property type="match status" value="2"/>
</dbReference>
<dbReference type="Proteomes" id="UP000323632">
    <property type="component" value="Unassembled WGS sequence"/>
</dbReference>
<feature type="domain" description="LysM" evidence="6">
    <location>
        <begin position="511"/>
        <end position="554"/>
    </location>
</feature>
<dbReference type="Pfam" id="PF01476">
    <property type="entry name" value="LysM"/>
    <property type="match status" value="2"/>
</dbReference>
<evidence type="ECO:0000256" key="2">
    <source>
        <dbReference type="ARBA" id="ARBA00022638"/>
    </source>
</evidence>
<dbReference type="SUPFAM" id="SSF54106">
    <property type="entry name" value="LysM domain"/>
    <property type="match status" value="2"/>
</dbReference>
<feature type="compositionally biased region" description="Polar residues" evidence="5">
    <location>
        <begin position="460"/>
        <end position="471"/>
    </location>
</feature>
<evidence type="ECO:0000256" key="1">
    <source>
        <dbReference type="ARBA" id="ARBA00022529"/>
    </source>
</evidence>
<dbReference type="Pfam" id="PF01832">
    <property type="entry name" value="Glucosaminidase"/>
    <property type="match status" value="1"/>
</dbReference>
<keyword evidence="3" id="KW-0378">Hydrolase</keyword>
<dbReference type="EMBL" id="VWSH01000001">
    <property type="protein sequence ID" value="KAA5537152.1"/>
    <property type="molecule type" value="Genomic_DNA"/>
</dbReference>
<reference evidence="7 8" key="1">
    <citation type="submission" date="2019-09" db="EMBL/GenBank/DDBJ databases">
        <title>Genome sequence and assembly of Taibaiella sp.</title>
        <authorList>
            <person name="Chhetri G."/>
        </authorList>
    </citation>
    <scope>NUCLEOTIDE SEQUENCE [LARGE SCALE GENOMIC DNA]</scope>
    <source>
        <strain evidence="7 8">KVB11</strain>
    </source>
</reference>
<sequence length="556" mass="61763">MIRKLILLLTLTAGTITGFSQQSYDDQVADYIAKYKSMAIEEQKRSGVPASITLAQGILETSAGQSELCNNASNHFGIKCKNTWTGETYSYTDDAKDECFRKYDCAKTSYADHSDFLKSNKRYSNLFSLSPTDYAAWAYGLKRCGYATNPQYAQKLIKFIEDYKLQQYTYAALDNSGEEILYAAAQPKAIYKTTNVSNVTPGENIPRNDANYTSSGTLNEQPEIYVEKARQQQEETNSVAKDYYTITTKNGLKGFYARKGDILLEFAIKNKVRYAKLLEFNDLPDAPLEADMFIYLSKKPKTSNTFTHTVVAGETMLQISQDEGIQLGELLALNHLSKGQEAVPGSVLNLQSPSDKVPEIYVNAPANNNNAPTQRVVQLSNDAGFVPAGKPVEINDSDNETVTDLSQGRTEAPVNIANEQPVEETIVETRPAKQQPQITPKNQTALDKLKAHMDKVVYNQTEFEPKSSGNYDRNDSDEETVTPSTTKNETVKTTAKQNKTKITPKAAAKPKVHTVKKGETLFAIADKYGMTVKELQKLNKLKSNNIQPGTKLKVVK</sequence>
<gene>
    <name evidence="7" type="ORF">F0919_05630</name>
</gene>
<dbReference type="CDD" id="cd00118">
    <property type="entry name" value="LysM"/>
    <property type="match status" value="2"/>
</dbReference>
<dbReference type="InterPro" id="IPR018392">
    <property type="entry name" value="LysM"/>
</dbReference>
<organism evidence="7 8">
    <name type="scientific">Taibaiella lutea</name>
    <dbReference type="NCBI Taxonomy" id="2608001"/>
    <lineage>
        <taxon>Bacteria</taxon>
        <taxon>Pseudomonadati</taxon>
        <taxon>Bacteroidota</taxon>
        <taxon>Chitinophagia</taxon>
        <taxon>Chitinophagales</taxon>
        <taxon>Chitinophagaceae</taxon>
        <taxon>Taibaiella</taxon>
    </lineage>
</organism>
<accession>A0A5M6CT63</accession>
<dbReference type="InterPro" id="IPR002901">
    <property type="entry name" value="MGlyc_endo_b_GlcNAc-like_dom"/>
</dbReference>
<dbReference type="Gene3D" id="1.10.530.10">
    <property type="match status" value="1"/>
</dbReference>
<keyword evidence="1" id="KW-0929">Antimicrobial</keyword>
<evidence type="ECO:0000256" key="5">
    <source>
        <dbReference type="SAM" id="MobiDB-lite"/>
    </source>
</evidence>
<protein>
    <recommendedName>
        <fullName evidence="4">Peptidoglycan hydrolase</fullName>
    </recommendedName>
</protein>
<dbReference type="GO" id="GO:0042742">
    <property type="term" value="P:defense response to bacterium"/>
    <property type="evidence" value="ECO:0007669"/>
    <property type="project" value="UniProtKB-KW"/>
</dbReference>
<proteinExistence type="predicted"/>
<dbReference type="SMART" id="SM00047">
    <property type="entry name" value="LYZ2"/>
    <property type="match status" value="1"/>
</dbReference>
<dbReference type="AlphaFoldDB" id="A0A5M6CT63"/>
<keyword evidence="2" id="KW-0081">Bacteriolytic enzyme</keyword>
<evidence type="ECO:0000313" key="8">
    <source>
        <dbReference type="Proteomes" id="UP000323632"/>
    </source>
</evidence>
<dbReference type="SMART" id="SM00257">
    <property type="entry name" value="LysM"/>
    <property type="match status" value="2"/>
</dbReference>
<dbReference type="PANTHER" id="PTHR33308:SF9">
    <property type="entry name" value="PEPTIDOGLYCAN HYDROLASE FLGJ"/>
    <property type="match status" value="1"/>
</dbReference>
<feature type="compositionally biased region" description="Polar residues" evidence="5">
    <location>
        <begin position="481"/>
        <end position="497"/>
    </location>
</feature>
<feature type="region of interest" description="Disordered" evidence="5">
    <location>
        <begin position="388"/>
        <end position="408"/>
    </location>
</feature>
<keyword evidence="8" id="KW-1185">Reference proteome</keyword>
<dbReference type="InterPro" id="IPR051056">
    <property type="entry name" value="Glycosyl_Hydrolase_73"/>
</dbReference>
<dbReference type="InterPro" id="IPR036779">
    <property type="entry name" value="LysM_dom_sf"/>
</dbReference>
<dbReference type="PANTHER" id="PTHR33308">
    <property type="entry name" value="PEPTIDOGLYCAN HYDROLASE FLGJ"/>
    <property type="match status" value="1"/>
</dbReference>
<evidence type="ECO:0000256" key="4">
    <source>
        <dbReference type="ARBA" id="ARBA00032108"/>
    </source>
</evidence>
<evidence type="ECO:0000313" key="7">
    <source>
        <dbReference type="EMBL" id="KAA5537152.1"/>
    </source>
</evidence>